<keyword evidence="2" id="KW-1185">Reference proteome</keyword>
<protein>
    <submittedName>
        <fullName evidence="3">Uncharacterized protein</fullName>
    </submittedName>
</protein>
<organism evidence="2 3">
    <name type="scientific">Acrobeloides nanus</name>
    <dbReference type="NCBI Taxonomy" id="290746"/>
    <lineage>
        <taxon>Eukaryota</taxon>
        <taxon>Metazoa</taxon>
        <taxon>Ecdysozoa</taxon>
        <taxon>Nematoda</taxon>
        <taxon>Chromadorea</taxon>
        <taxon>Rhabditida</taxon>
        <taxon>Tylenchina</taxon>
        <taxon>Cephalobomorpha</taxon>
        <taxon>Cephaloboidea</taxon>
        <taxon>Cephalobidae</taxon>
        <taxon>Acrobeloides</taxon>
    </lineage>
</organism>
<dbReference type="WBParaSite" id="ACRNAN_scaffold2176.g17990.t1">
    <property type="protein sequence ID" value="ACRNAN_scaffold2176.g17990.t1"/>
    <property type="gene ID" value="ACRNAN_scaffold2176.g17990"/>
</dbReference>
<accession>A0A914D9P9</accession>
<feature type="region of interest" description="Disordered" evidence="1">
    <location>
        <begin position="121"/>
        <end position="171"/>
    </location>
</feature>
<sequence length="171" mass="19979">MFEFKHLGYFIKTENRTLLLKIWIRHRLSRFFHTMDYRRTKTIDLSNIGPQPGLNFEASNEKEQDSERPASTDDGGVGDSIASRTRSNRRVFIPKKGALKRRGAIRKKKNQLSPKIQRLREKSRAEAKQQHIIGTTPETFDENEELVESDKTSLSSETDRPFSELRRHAFF</sequence>
<proteinExistence type="predicted"/>
<feature type="compositionally biased region" description="Basic and acidic residues" evidence="1">
    <location>
        <begin position="59"/>
        <end position="71"/>
    </location>
</feature>
<dbReference type="Proteomes" id="UP000887540">
    <property type="component" value="Unplaced"/>
</dbReference>
<name>A0A914D9P9_9BILA</name>
<dbReference type="AlphaFoldDB" id="A0A914D9P9"/>
<evidence type="ECO:0000313" key="2">
    <source>
        <dbReference type="Proteomes" id="UP000887540"/>
    </source>
</evidence>
<reference evidence="3" key="1">
    <citation type="submission" date="2022-11" db="UniProtKB">
        <authorList>
            <consortium name="WormBaseParasite"/>
        </authorList>
    </citation>
    <scope>IDENTIFICATION</scope>
</reference>
<feature type="compositionally biased region" description="Basic and acidic residues" evidence="1">
    <location>
        <begin position="157"/>
        <end position="171"/>
    </location>
</feature>
<feature type="region of interest" description="Disordered" evidence="1">
    <location>
        <begin position="48"/>
        <end position="90"/>
    </location>
</feature>
<evidence type="ECO:0000313" key="3">
    <source>
        <dbReference type="WBParaSite" id="ACRNAN_scaffold2176.g17990.t1"/>
    </source>
</evidence>
<evidence type="ECO:0000256" key="1">
    <source>
        <dbReference type="SAM" id="MobiDB-lite"/>
    </source>
</evidence>